<proteinExistence type="predicted"/>
<feature type="non-terminal residue" evidence="2">
    <location>
        <position position="121"/>
    </location>
</feature>
<sequence>ICGLQYEANILSARLRVVEGFSVQTLVRVSGCSGHGPGSPEQEQRSLPTPGHCYHTAEFAFKAAPRRGEAAPTARGLSARLLMHRGPVQHRREQQPEAGRPRHRDGVAPGGAAPRGRGGRL</sequence>
<dbReference type="Proteomes" id="UP001189429">
    <property type="component" value="Unassembled WGS sequence"/>
</dbReference>
<evidence type="ECO:0000313" key="2">
    <source>
        <dbReference type="EMBL" id="CAK0839326.1"/>
    </source>
</evidence>
<feature type="region of interest" description="Disordered" evidence="1">
    <location>
        <begin position="65"/>
        <end position="121"/>
    </location>
</feature>
<dbReference type="EMBL" id="CAUYUJ010014283">
    <property type="protein sequence ID" value="CAK0839326.1"/>
    <property type="molecule type" value="Genomic_DNA"/>
</dbReference>
<evidence type="ECO:0000313" key="3">
    <source>
        <dbReference type="Proteomes" id="UP001189429"/>
    </source>
</evidence>
<keyword evidence="3" id="KW-1185">Reference proteome</keyword>
<accession>A0ABN9T3I6</accession>
<evidence type="ECO:0000256" key="1">
    <source>
        <dbReference type="SAM" id="MobiDB-lite"/>
    </source>
</evidence>
<comment type="caution">
    <text evidence="2">The sequence shown here is derived from an EMBL/GenBank/DDBJ whole genome shotgun (WGS) entry which is preliminary data.</text>
</comment>
<organism evidence="2 3">
    <name type="scientific">Prorocentrum cordatum</name>
    <dbReference type="NCBI Taxonomy" id="2364126"/>
    <lineage>
        <taxon>Eukaryota</taxon>
        <taxon>Sar</taxon>
        <taxon>Alveolata</taxon>
        <taxon>Dinophyceae</taxon>
        <taxon>Prorocentrales</taxon>
        <taxon>Prorocentraceae</taxon>
        <taxon>Prorocentrum</taxon>
    </lineage>
</organism>
<feature type="non-terminal residue" evidence="2">
    <location>
        <position position="1"/>
    </location>
</feature>
<gene>
    <name evidence="2" type="ORF">PCOR1329_LOCUS35020</name>
</gene>
<protein>
    <submittedName>
        <fullName evidence="2">Uncharacterized protein</fullName>
    </submittedName>
</protein>
<name>A0ABN9T3I6_9DINO</name>
<reference evidence="2" key="1">
    <citation type="submission" date="2023-10" db="EMBL/GenBank/DDBJ databases">
        <authorList>
            <person name="Chen Y."/>
            <person name="Shah S."/>
            <person name="Dougan E. K."/>
            <person name="Thang M."/>
            <person name="Chan C."/>
        </authorList>
    </citation>
    <scope>NUCLEOTIDE SEQUENCE [LARGE SCALE GENOMIC DNA]</scope>
</reference>
<feature type="region of interest" description="Disordered" evidence="1">
    <location>
        <begin position="30"/>
        <end position="51"/>
    </location>
</feature>